<gene>
    <name evidence="9" type="ORF">CC1G_03281</name>
</gene>
<dbReference type="FunFam" id="2.40.70.10:FF:000115">
    <property type="entry name" value="Lysosomal aspartic protease"/>
    <property type="match status" value="1"/>
</dbReference>
<dbReference type="InterPro" id="IPR021109">
    <property type="entry name" value="Peptidase_aspartic_dom_sf"/>
</dbReference>
<dbReference type="OrthoDB" id="771136at2759"/>
<dbReference type="VEuPathDB" id="FungiDB:CC1G_03281"/>
<dbReference type="GO" id="GO:0006508">
    <property type="term" value="P:proteolysis"/>
    <property type="evidence" value="ECO:0007669"/>
    <property type="project" value="UniProtKB-KW"/>
</dbReference>
<dbReference type="GO" id="GO:0004190">
    <property type="term" value="F:aspartic-type endopeptidase activity"/>
    <property type="evidence" value="ECO:0007669"/>
    <property type="project" value="UniProtKB-KW"/>
</dbReference>
<evidence type="ECO:0000313" key="9">
    <source>
        <dbReference type="EMBL" id="EAU91113.2"/>
    </source>
</evidence>
<organism evidence="9 10">
    <name type="scientific">Coprinopsis cinerea (strain Okayama-7 / 130 / ATCC MYA-4618 / FGSC 9003)</name>
    <name type="common">Inky cap fungus</name>
    <name type="synonym">Hormographiella aspergillata</name>
    <dbReference type="NCBI Taxonomy" id="240176"/>
    <lineage>
        <taxon>Eukaryota</taxon>
        <taxon>Fungi</taxon>
        <taxon>Dikarya</taxon>
        <taxon>Basidiomycota</taxon>
        <taxon>Agaricomycotina</taxon>
        <taxon>Agaricomycetes</taxon>
        <taxon>Agaricomycetidae</taxon>
        <taxon>Agaricales</taxon>
        <taxon>Agaricineae</taxon>
        <taxon>Psathyrellaceae</taxon>
        <taxon>Coprinopsis</taxon>
    </lineage>
</organism>
<dbReference type="OMA" id="GFFAFPC"/>
<dbReference type="InParanoid" id="A8N7D8"/>
<dbReference type="CDD" id="cd05471">
    <property type="entry name" value="pepsin_like"/>
    <property type="match status" value="1"/>
</dbReference>
<dbReference type="eggNOG" id="KOG1339">
    <property type="taxonomic scope" value="Eukaryota"/>
</dbReference>
<dbReference type="HOGENOM" id="CLU_013253_1_2_1"/>
<evidence type="ECO:0000256" key="1">
    <source>
        <dbReference type="ARBA" id="ARBA00007447"/>
    </source>
</evidence>
<evidence type="ECO:0000256" key="3">
    <source>
        <dbReference type="ARBA" id="ARBA00022750"/>
    </source>
</evidence>
<protein>
    <submittedName>
        <fullName evidence="9">Aspartyl protease</fullName>
    </submittedName>
</protein>
<sequence>MKSLLLPFLWISLALAVDPITVPLARRSRTHYGIEHYASVAQSLRAKYNVGSSSGRRRAVEDIPMINQHSDASYLGEVLIGTPPQAFEVVLDTGSADLWVADIACATCTGIPLFDPARSSTVQQSAAGTTIRYGSGAVAGSINRDTVRLGNFTVERQTFLAADQLSSTLLDGGVSGILGLAFETIASTRATPFWQNLLENNQLSSPEMSFWLTRFLNVSIAREAEPGGIFTLGGRNTSLYSGEIEFLDLPVSFPSFWLLPVRRITVQGRSVPISTGSASLAAIDTGTTLIGGPSGDVEAIWAAVPGSRRSIGNEGFWYYPCRTEINITLNFGGKSWSISPDDMNLGQTSFGSSLCLGAIFDLGLGSNIPENSQNPGWVIGDTFLKNVYSVFRADPPSIGFAELSTLAGGSGTAPGIFNENTPSRDSGASHLVAQASRISLISLYLLIILCYL</sequence>
<evidence type="ECO:0000256" key="5">
    <source>
        <dbReference type="PIRSR" id="PIRSR601461-1"/>
    </source>
</evidence>
<dbReference type="PROSITE" id="PS51767">
    <property type="entry name" value="PEPTIDASE_A1"/>
    <property type="match status" value="1"/>
</dbReference>
<dbReference type="InterPro" id="IPR001969">
    <property type="entry name" value="Aspartic_peptidase_AS"/>
</dbReference>
<dbReference type="RefSeq" id="XP_001830744.2">
    <property type="nucleotide sequence ID" value="XM_001830692.2"/>
</dbReference>
<dbReference type="PANTHER" id="PTHR47966:SF6">
    <property type="entry name" value="PEPTIDASE A1 DOMAIN-CONTAINING PROTEIN"/>
    <property type="match status" value="1"/>
</dbReference>
<dbReference type="PRINTS" id="PR00792">
    <property type="entry name" value="PEPSIN"/>
</dbReference>
<keyword evidence="10" id="KW-1185">Reference proteome</keyword>
<dbReference type="PROSITE" id="PS00141">
    <property type="entry name" value="ASP_PROTEASE"/>
    <property type="match status" value="1"/>
</dbReference>
<dbReference type="SUPFAM" id="SSF50630">
    <property type="entry name" value="Acid proteases"/>
    <property type="match status" value="1"/>
</dbReference>
<dbReference type="InterPro" id="IPR001461">
    <property type="entry name" value="Aspartic_peptidase_A1"/>
</dbReference>
<evidence type="ECO:0000259" key="8">
    <source>
        <dbReference type="PROSITE" id="PS51767"/>
    </source>
</evidence>
<name>A8N7D8_COPC7</name>
<evidence type="ECO:0000256" key="7">
    <source>
        <dbReference type="SAM" id="SignalP"/>
    </source>
</evidence>
<evidence type="ECO:0000256" key="4">
    <source>
        <dbReference type="ARBA" id="ARBA00022801"/>
    </source>
</evidence>
<dbReference type="AlphaFoldDB" id="A8N7D8"/>
<dbReference type="KEGG" id="cci:CC1G_03281"/>
<dbReference type="PANTHER" id="PTHR47966">
    <property type="entry name" value="BETA-SITE APP-CLEAVING ENZYME, ISOFORM A-RELATED"/>
    <property type="match status" value="1"/>
</dbReference>
<comment type="caution">
    <text evidence="9">The sequence shown here is derived from an EMBL/GenBank/DDBJ whole genome shotgun (WGS) entry which is preliminary data.</text>
</comment>
<dbReference type="Proteomes" id="UP000001861">
    <property type="component" value="Unassembled WGS sequence"/>
</dbReference>
<dbReference type="Gene3D" id="2.40.70.10">
    <property type="entry name" value="Acid Proteases"/>
    <property type="match status" value="2"/>
</dbReference>
<proteinExistence type="inferred from homology"/>
<dbReference type="InterPro" id="IPR034164">
    <property type="entry name" value="Pepsin-like_dom"/>
</dbReference>
<feature type="signal peptide" evidence="7">
    <location>
        <begin position="1"/>
        <end position="16"/>
    </location>
</feature>
<feature type="domain" description="Peptidase A1" evidence="8">
    <location>
        <begin position="74"/>
        <end position="401"/>
    </location>
</feature>
<keyword evidence="7" id="KW-0732">Signal</keyword>
<evidence type="ECO:0000256" key="2">
    <source>
        <dbReference type="ARBA" id="ARBA00022670"/>
    </source>
</evidence>
<dbReference type="EMBL" id="AACS02000003">
    <property type="protein sequence ID" value="EAU91113.2"/>
    <property type="molecule type" value="Genomic_DNA"/>
</dbReference>
<dbReference type="Pfam" id="PF00026">
    <property type="entry name" value="Asp"/>
    <property type="match status" value="1"/>
</dbReference>
<feature type="active site" evidence="5">
    <location>
        <position position="284"/>
    </location>
</feature>
<feature type="active site" evidence="5">
    <location>
        <position position="92"/>
    </location>
</feature>
<feature type="chain" id="PRO_5002727096" evidence="7">
    <location>
        <begin position="17"/>
        <end position="452"/>
    </location>
</feature>
<comment type="similarity">
    <text evidence="1 6">Belongs to the peptidase A1 family.</text>
</comment>
<dbReference type="InterPro" id="IPR033121">
    <property type="entry name" value="PEPTIDASE_A1"/>
</dbReference>
<dbReference type="FunCoup" id="A8N7D8">
    <property type="interactions" value="42"/>
</dbReference>
<keyword evidence="2 6" id="KW-0645">Protease</keyword>
<accession>A8N7D8</accession>
<dbReference type="GeneID" id="6007189"/>
<evidence type="ECO:0000313" key="10">
    <source>
        <dbReference type="Proteomes" id="UP000001861"/>
    </source>
</evidence>
<evidence type="ECO:0000256" key="6">
    <source>
        <dbReference type="RuleBase" id="RU000454"/>
    </source>
</evidence>
<dbReference type="MEROPS" id="A01.078"/>
<keyword evidence="3 6" id="KW-0064">Aspartyl protease</keyword>
<reference evidence="9 10" key="1">
    <citation type="journal article" date="2010" name="Proc. Natl. Acad. Sci. U.S.A.">
        <title>Insights into evolution of multicellular fungi from the assembled chromosomes of the mushroom Coprinopsis cinerea (Coprinus cinereus).</title>
        <authorList>
            <person name="Stajich J.E."/>
            <person name="Wilke S.K."/>
            <person name="Ahren D."/>
            <person name="Au C.H."/>
            <person name="Birren B.W."/>
            <person name="Borodovsky M."/>
            <person name="Burns C."/>
            <person name="Canback B."/>
            <person name="Casselton L.A."/>
            <person name="Cheng C.K."/>
            <person name="Deng J."/>
            <person name="Dietrich F.S."/>
            <person name="Fargo D.C."/>
            <person name="Farman M.L."/>
            <person name="Gathman A.C."/>
            <person name="Goldberg J."/>
            <person name="Guigo R."/>
            <person name="Hoegger P.J."/>
            <person name="Hooker J.B."/>
            <person name="Huggins A."/>
            <person name="James T.Y."/>
            <person name="Kamada T."/>
            <person name="Kilaru S."/>
            <person name="Kodira C."/>
            <person name="Kues U."/>
            <person name="Kupfer D."/>
            <person name="Kwan H.S."/>
            <person name="Lomsadze A."/>
            <person name="Li W."/>
            <person name="Lilly W.W."/>
            <person name="Ma L.J."/>
            <person name="Mackey A.J."/>
            <person name="Manning G."/>
            <person name="Martin F."/>
            <person name="Muraguchi H."/>
            <person name="Natvig D.O."/>
            <person name="Palmerini H."/>
            <person name="Ramesh M.A."/>
            <person name="Rehmeyer C.J."/>
            <person name="Roe B.A."/>
            <person name="Shenoy N."/>
            <person name="Stanke M."/>
            <person name="Ter-Hovhannisyan V."/>
            <person name="Tunlid A."/>
            <person name="Velagapudi R."/>
            <person name="Vision T.J."/>
            <person name="Zeng Q."/>
            <person name="Zolan M.E."/>
            <person name="Pukkila P.J."/>
        </authorList>
    </citation>
    <scope>NUCLEOTIDE SEQUENCE [LARGE SCALE GENOMIC DNA]</scope>
    <source>
        <strain evidence="10">Okayama-7 / 130 / ATCC MYA-4618 / FGSC 9003</strain>
    </source>
</reference>
<keyword evidence="4 6" id="KW-0378">Hydrolase</keyword>